<reference evidence="1 2" key="1">
    <citation type="submission" date="2023-07" db="EMBL/GenBank/DDBJ databases">
        <title>Sorghum-associated microbial communities from plants grown in Nebraska, USA.</title>
        <authorList>
            <person name="Schachtman D."/>
        </authorList>
    </citation>
    <scope>NUCLEOTIDE SEQUENCE [LARGE SCALE GENOMIC DNA]</scope>
    <source>
        <strain evidence="1 2">4129</strain>
    </source>
</reference>
<gene>
    <name evidence="1" type="ORF">J2W48_002059</name>
</gene>
<name>A0ABU1Y7A6_9FLAO</name>
<evidence type="ECO:0000313" key="2">
    <source>
        <dbReference type="Proteomes" id="UP001269081"/>
    </source>
</evidence>
<keyword evidence="2" id="KW-1185">Reference proteome</keyword>
<protein>
    <submittedName>
        <fullName evidence="1">Uncharacterized protein</fullName>
    </submittedName>
</protein>
<sequence>MKKIIFIVLTLFSISSYCQENKIEMISKFDYSEDNREYIMENFLGIEKLDFSFINSEKLIGKNFKVTVRKYKKGKIEIEKVVIDTKKEGLPTIRKDFKFSLIAQHILNNEKIAFFFPGFYNKQIFEVNKKFKDGTILLREVTGGDEKIEFEIGKETQIGLITPPNDNPNKGNLGYCEVSKGNINVAEWYEKYKISEFFLIYLSIEE</sequence>
<dbReference type="EMBL" id="JAVDWQ010000006">
    <property type="protein sequence ID" value="MDR7210119.1"/>
    <property type="molecule type" value="Genomic_DNA"/>
</dbReference>
<organism evidence="1 2">
    <name type="scientific">Flavobacterium piscis</name>
    <dbReference type="NCBI Taxonomy" id="1114874"/>
    <lineage>
        <taxon>Bacteria</taxon>
        <taxon>Pseudomonadati</taxon>
        <taxon>Bacteroidota</taxon>
        <taxon>Flavobacteriia</taxon>
        <taxon>Flavobacteriales</taxon>
        <taxon>Flavobacteriaceae</taxon>
        <taxon>Flavobacterium</taxon>
    </lineage>
</organism>
<dbReference type="Proteomes" id="UP001269081">
    <property type="component" value="Unassembled WGS sequence"/>
</dbReference>
<accession>A0ABU1Y7A6</accession>
<evidence type="ECO:0000313" key="1">
    <source>
        <dbReference type="EMBL" id="MDR7210119.1"/>
    </source>
</evidence>
<comment type="caution">
    <text evidence="1">The sequence shown here is derived from an EMBL/GenBank/DDBJ whole genome shotgun (WGS) entry which is preliminary data.</text>
</comment>
<proteinExistence type="predicted"/>
<dbReference type="RefSeq" id="WP_310280872.1">
    <property type="nucleotide sequence ID" value="NZ_JAVDWQ010000006.1"/>
</dbReference>